<proteinExistence type="predicted"/>
<dbReference type="InterPro" id="IPR011050">
    <property type="entry name" value="Pectin_lyase_fold/virulence"/>
</dbReference>
<dbReference type="AlphaFoldDB" id="A0A6N8FSU9"/>
<dbReference type="NCBIfam" id="TIGR03804">
    <property type="entry name" value="para_beta_helix"/>
    <property type="match status" value="2"/>
</dbReference>
<reference evidence="2 3" key="1">
    <citation type="journal article" date="2019" name="Front. Microbiol.">
        <title>Genomic Features for Desiccation Tolerance and Sugar Biosynthesis in the Extremophile Gloeocapsopsis sp. UTEX B3054.</title>
        <authorList>
            <person name="Urrejola C."/>
            <person name="Alcorta J."/>
            <person name="Salas L."/>
            <person name="Vasquez M."/>
            <person name="Polz M.F."/>
            <person name="Vicuna R."/>
            <person name="Diez B."/>
        </authorList>
    </citation>
    <scope>NUCLEOTIDE SEQUENCE [LARGE SCALE GENOMIC DNA]</scope>
    <source>
        <strain evidence="2 3">1H9</strain>
    </source>
</reference>
<organism evidence="2 3">
    <name type="scientific">Gloeocapsopsis dulcis AAB1 = 1H9</name>
    <dbReference type="NCBI Taxonomy" id="1433147"/>
    <lineage>
        <taxon>Bacteria</taxon>
        <taxon>Bacillati</taxon>
        <taxon>Cyanobacteriota</taxon>
        <taxon>Cyanophyceae</taxon>
        <taxon>Oscillatoriophycideae</taxon>
        <taxon>Chroococcales</taxon>
        <taxon>Chroococcaceae</taxon>
        <taxon>Gloeocapsopsis</taxon>
        <taxon>Gloeocapsopsis dulcis</taxon>
    </lineage>
</organism>
<evidence type="ECO:0000313" key="3">
    <source>
        <dbReference type="Proteomes" id="UP000441797"/>
    </source>
</evidence>
<dbReference type="InterPro" id="IPR039448">
    <property type="entry name" value="Beta_helix"/>
</dbReference>
<feature type="domain" description="Right handed beta helix" evidence="1">
    <location>
        <begin position="7"/>
        <end position="115"/>
    </location>
</feature>
<dbReference type="InterPro" id="IPR022441">
    <property type="entry name" value="Para_beta_helix_rpt-2"/>
</dbReference>
<evidence type="ECO:0000259" key="1">
    <source>
        <dbReference type="Pfam" id="PF13229"/>
    </source>
</evidence>
<name>A0A6N8FSU9_9CHRO</name>
<comment type="caution">
    <text evidence="2">The sequence shown here is derived from an EMBL/GenBank/DDBJ whole genome shotgun (WGS) entry which is preliminary data.</text>
</comment>
<accession>A0A6N8FSU9</accession>
<dbReference type="InterPro" id="IPR012334">
    <property type="entry name" value="Pectin_lyas_fold"/>
</dbReference>
<sequence length="281" mass="30079">MRAHRLLIENNVISHNNVENFSDSWSAGGVKIVWTDGALMRGNVVDRNKAIGLWIDESSTNSTVVNNVVRNNTSNGISMEISHKAIIASNVVSGNAPAGIIILNSSSAQIYNNTLARNHANLLVLETSRNNTKSNEISQGITWMTRNTIVKNNILWNSSGPMFYAPGCATKEPSKLMVPTTNNNAYYRTSASQPVNLIWALNSNQCSQSFNSLASFQSATGLESNSLDIVNSNDPFFVNASANDFRLSSGSPALGRGEPLPADVANAIGVAAEIPVDLGAL</sequence>
<dbReference type="Pfam" id="PF13229">
    <property type="entry name" value="Beta_helix"/>
    <property type="match status" value="1"/>
</dbReference>
<dbReference type="Gene3D" id="2.160.20.10">
    <property type="entry name" value="Single-stranded right-handed beta-helix, Pectin lyase-like"/>
    <property type="match status" value="1"/>
</dbReference>
<dbReference type="EMBL" id="NAPY01000009">
    <property type="protein sequence ID" value="MUL36188.1"/>
    <property type="molecule type" value="Genomic_DNA"/>
</dbReference>
<gene>
    <name evidence="2" type="ORF">BWI75_07465</name>
</gene>
<protein>
    <recommendedName>
        <fullName evidence="1">Right handed beta helix domain-containing protein</fullName>
    </recommendedName>
</protein>
<dbReference type="SUPFAM" id="SSF51126">
    <property type="entry name" value="Pectin lyase-like"/>
    <property type="match status" value="1"/>
</dbReference>
<dbReference type="SMART" id="SM00710">
    <property type="entry name" value="PbH1"/>
    <property type="match status" value="5"/>
</dbReference>
<dbReference type="InterPro" id="IPR006626">
    <property type="entry name" value="PbH1"/>
</dbReference>
<dbReference type="Proteomes" id="UP000441797">
    <property type="component" value="Unassembled WGS sequence"/>
</dbReference>
<evidence type="ECO:0000313" key="2">
    <source>
        <dbReference type="EMBL" id="MUL36188.1"/>
    </source>
</evidence>
<keyword evidence="3" id="KW-1185">Reference proteome</keyword>